<sequence length="290" mass="32328">MKLWPLWLGLLCCVPLTALEAQEKAQLKGQSMVVNQKKRSLVIERQVVAHQPLRDIHLKADRLELLRDASTDEVNYLAIDGKSEVTQKDQFAQFDHGVYERRLGLATLTGHLVAGNQEMKIEGHQLRYDLNQKTGSITALPGEKVRFWFNRQAPNDPAQAHPVEGQASEVLVYESLKKMVLQGSVEVVDQFDQSKVKAERMVVFLDSTNQLDELTASGGVDMAQPGRVSSSDRAVLDYGPQLITLLGNAKVTQTGEGDVEGEKIEMHMDVKQGFLTGKRSTPLRMEIPLK</sequence>
<dbReference type="AlphaFoldDB" id="A0A1F6H1T5"/>
<feature type="domain" description="Organic solvent tolerance-like N-terminal" evidence="2">
    <location>
        <begin position="173"/>
        <end position="269"/>
    </location>
</feature>
<feature type="domain" description="Organic solvent tolerance-like N-terminal" evidence="2">
    <location>
        <begin position="28"/>
        <end position="133"/>
    </location>
</feature>
<gene>
    <name evidence="3" type="ORF">A2557_10950</name>
</gene>
<dbReference type="InterPro" id="IPR005653">
    <property type="entry name" value="OstA-like_N"/>
</dbReference>
<dbReference type="Proteomes" id="UP000177583">
    <property type="component" value="Unassembled WGS sequence"/>
</dbReference>
<evidence type="ECO:0000259" key="2">
    <source>
        <dbReference type="Pfam" id="PF03968"/>
    </source>
</evidence>
<feature type="signal peptide" evidence="1">
    <location>
        <begin position="1"/>
        <end position="20"/>
    </location>
</feature>
<evidence type="ECO:0000313" key="4">
    <source>
        <dbReference type="Proteomes" id="UP000177583"/>
    </source>
</evidence>
<evidence type="ECO:0000313" key="3">
    <source>
        <dbReference type="EMBL" id="OGH04357.1"/>
    </source>
</evidence>
<evidence type="ECO:0000256" key="1">
    <source>
        <dbReference type="SAM" id="SignalP"/>
    </source>
</evidence>
<dbReference type="Gene3D" id="2.60.450.10">
    <property type="entry name" value="Lipopolysaccharide (LPS) transport protein A like domain"/>
    <property type="match status" value="2"/>
</dbReference>
<organism evidence="3 4">
    <name type="scientific">Candidatus Lambdaproteobacteria bacterium RIFOXYD2_FULL_56_26</name>
    <dbReference type="NCBI Taxonomy" id="1817773"/>
    <lineage>
        <taxon>Bacteria</taxon>
        <taxon>Pseudomonadati</taxon>
        <taxon>Pseudomonadota</taxon>
        <taxon>Candidatus Lambdaproteobacteria</taxon>
    </lineage>
</organism>
<accession>A0A1F6H1T5</accession>
<keyword evidence="1" id="KW-0732">Signal</keyword>
<comment type="caution">
    <text evidence="3">The sequence shown here is derived from an EMBL/GenBank/DDBJ whole genome shotgun (WGS) entry which is preliminary data.</text>
</comment>
<name>A0A1F6H1T5_9PROT</name>
<dbReference type="EMBL" id="MFNF01000004">
    <property type="protein sequence ID" value="OGH04357.1"/>
    <property type="molecule type" value="Genomic_DNA"/>
</dbReference>
<feature type="chain" id="PRO_5009524920" description="Organic solvent tolerance-like N-terminal domain-containing protein" evidence="1">
    <location>
        <begin position="21"/>
        <end position="290"/>
    </location>
</feature>
<dbReference type="Pfam" id="PF03968">
    <property type="entry name" value="LptD_N"/>
    <property type="match status" value="2"/>
</dbReference>
<reference evidence="3 4" key="1">
    <citation type="journal article" date="2016" name="Nat. Commun.">
        <title>Thousands of microbial genomes shed light on interconnected biogeochemical processes in an aquifer system.</title>
        <authorList>
            <person name="Anantharaman K."/>
            <person name="Brown C.T."/>
            <person name="Hug L.A."/>
            <person name="Sharon I."/>
            <person name="Castelle C.J."/>
            <person name="Probst A.J."/>
            <person name="Thomas B.C."/>
            <person name="Singh A."/>
            <person name="Wilkins M.J."/>
            <person name="Karaoz U."/>
            <person name="Brodie E.L."/>
            <person name="Williams K.H."/>
            <person name="Hubbard S.S."/>
            <person name="Banfield J.F."/>
        </authorList>
    </citation>
    <scope>NUCLEOTIDE SEQUENCE [LARGE SCALE GENOMIC DNA]</scope>
</reference>
<proteinExistence type="predicted"/>
<protein>
    <recommendedName>
        <fullName evidence="2">Organic solvent tolerance-like N-terminal domain-containing protein</fullName>
    </recommendedName>
</protein>